<evidence type="ECO:0000256" key="5">
    <source>
        <dbReference type="ARBA" id="ARBA00022741"/>
    </source>
</evidence>
<evidence type="ECO:0000259" key="11">
    <source>
        <dbReference type="PROSITE" id="PS50929"/>
    </source>
</evidence>
<dbReference type="GO" id="GO:0016887">
    <property type="term" value="F:ATP hydrolysis activity"/>
    <property type="evidence" value="ECO:0007669"/>
    <property type="project" value="InterPro"/>
</dbReference>
<dbReference type="InterPro" id="IPR039421">
    <property type="entry name" value="Type_1_exporter"/>
</dbReference>
<dbReference type="GO" id="GO:0140359">
    <property type="term" value="F:ABC-type transporter activity"/>
    <property type="evidence" value="ECO:0007669"/>
    <property type="project" value="InterPro"/>
</dbReference>
<dbReference type="AlphaFoldDB" id="A0A9D1K7G6"/>
<dbReference type="InterPro" id="IPR027417">
    <property type="entry name" value="P-loop_NTPase"/>
</dbReference>
<evidence type="ECO:0000256" key="2">
    <source>
        <dbReference type="ARBA" id="ARBA00022448"/>
    </source>
</evidence>
<comment type="subcellular location">
    <subcellularLocation>
        <location evidence="1">Cell membrane</location>
        <topology evidence="1">Multi-pass membrane protein</topology>
    </subcellularLocation>
</comment>
<dbReference type="PROSITE" id="PS00211">
    <property type="entry name" value="ABC_TRANSPORTER_1"/>
    <property type="match status" value="1"/>
</dbReference>
<protein>
    <submittedName>
        <fullName evidence="12">ABC transporter ATP-binding protein</fullName>
    </submittedName>
</protein>
<comment type="caution">
    <text evidence="12">The sequence shown here is derived from an EMBL/GenBank/DDBJ whole genome shotgun (WGS) entry which is preliminary data.</text>
</comment>
<evidence type="ECO:0000259" key="10">
    <source>
        <dbReference type="PROSITE" id="PS50893"/>
    </source>
</evidence>
<dbReference type="EMBL" id="DVJN01000224">
    <property type="protein sequence ID" value="HIS93717.1"/>
    <property type="molecule type" value="Genomic_DNA"/>
</dbReference>
<dbReference type="CDD" id="cd18541">
    <property type="entry name" value="ABC_6TM_TmrB_like"/>
    <property type="match status" value="1"/>
</dbReference>
<dbReference type="PANTHER" id="PTHR24221">
    <property type="entry name" value="ATP-BINDING CASSETTE SUB-FAMILY B"/>
    <property type="match status" value="1"/>
</dbReference>
<reference evidence="12" key="1">
    <citation type="submission" date="2020-10" db="EMBL/GenBank/DDBJ databases">
        <authorList>
            <person name="Gilroy R."/>
        </authorList>
    </citation>
    <scope>NUCLEOTIDE SEQUENCE</scope>
    <source>
        <strain evidence="12">13766</strain>
    </source>
</reference>
<feature type="transmembrane region" description="Helical" evidence="9">
    <location>
        <begin position="12"/>
        <end position="34"/>
    </location>
</feature>
<gene>
    <name evidence="12" type="ORF">IAA84_11945</name>
</gene>
<dbReference type="Pfam" id="PF00005">
    <property type="entry name" value="ABC_tran"/>
    <property type="match status" value="1"/>
</dbReference>
<evidence type="ECO:0000256" key="7">
    <source>
        <dbReference type="ARBA" id="ARBA00022989"/>
    </source>
</evidence>
<dbReference type="Pfam" id="PF00664">
    <property type="entry name" value="ABC_membrane"/>
    <property type="match status" value="1"/>
</dbReference>
<dbReference type="PANTHER" id="PTHR24221:SF300">
    <property type="entry name" value="MULTIDRUG RESISTANCE-LIKE ATP-BINDING PROTEIN MDLA"/>
    <property type="match status" value="1"/>
</dbReference>
<dbReference type="GO" id="GO:0005524">
    <property type="term" value="F:ATP binding"/>
    <property type="evidence" value="ECO:0007669"/>
    <property type="project" value="UniProtKB-KW"/>
</dbReference>
<dbReference type="FunFam" id="3.40.50.300:FF:000221">
    <property type="entry name" value="Multidrug ABC transporter ATP-binding protein"/>
    <property type="match status" value="1"/>
</dbReference>
<dbReference type="SUPFAM" id="SSF52540">
    <property type="entry name" value="P-loop containing nucleoside triphosphate hydrolases"/>
    <property type="match status" value="1"/>
</dbReference>
<dbReference type="InterPro" id="IPR036640">
    <property type="entry name" value="ABC1_TM_sf"/>
</dbReference>
<keyword evidence="8 9" id="KW-0472">Membrane</keyword>
<sequence length="572" mass="63064">MLRDFFRKYGWNYIPGAIFLVLSTWIQTRAPIVLGNAIELFAGSDYAAFAHEAWRTLTIAVGVFFTRIAWRYFIIGTSREMEIYLRDRLFWHLEFLPIRFYSENRSGDLMAYAINDVGAVRMTFGMVMAQSLTAITSIGFSVNEMAAGVHPQLTLFALLPVPVAIFFIIFIGQSVQVKFRRVQELFSQLSGHVQENINGMRVLKAFAMEKQQYEHYQQESGEMRTANLRLSYTSALLSPAIQTVFGLSYAIGLVYGGHLVADGAISLGDYVAFNSYLTMIVAPVTSIGRIVNMLQRGLASLKRLNALMVQPELPPFDRKEDGVPIRGGIEARHLSYSHPDNGQVALEDVSFTLAPGQKLGIAGKTGSGKSTLVLLITKLLEAPEGQLFIDGRDIRSVPAASLRKAIGYVPQDGFLFNTTIEENIAFYTGASHEAVEAAAAQAGLSTDLRAMPLGLKTICGEHGNHLSGGQRQRVSLARAFVRDPSILLLDDTLSAVDTRTEASILENLHGELAGRTAIIISHRLSALVEADEILFMENGRVVERGTHEALVALGGRYAEMWNQQKEKEHATA</sequence>
<evidence type="ECO:0000256" key="1">
    <source>
        <dbReference type="ARBA" id="ARBA00004651"/>
    </source>
</evidence>
<evidence type="ECO:0000256" key="6">
    <source>
        <dbReference type="ARBA" id="ARBA00022840"/>
    </source>
</evidence>
<dbReference type="SMART" id="SM00382">
    <property type="entry name" value="AAA"/>
    <property type="match status" value="1"/>
</dbReference>
<feature type="transmembrane region" description="Helical" evidence="9">
    <location>
        <begin position="152"/>
        <end position="171"/>
    </location>
</feature>
<dbReference type="Gene3D" id="1.20.1560.10">
    <property type="entry name" value="ABC transporter type 1, transmembrane domain"/>
    <property type="match status" value="1"/>
</dbReference>
<evidence type="ECO:0000256" key="8">
    <source>
        <dbReference type="ARBA" id="ARBA00023136"/>
    </source>
</evidence>
<evidence type="ECO:0000313" key="13">
    <source>
        <dbReference type="Proteomes" id="UP000824140"/>
    </source>
</evidence>
<dbReference type="GO" id="GO:0005886">
    <property type="term" value="C:plasma membrane"/>
    <property type="evidence" value="ECO:0007669"/>
    <property type="project" value="UniProtKB-SubCell"/>
</dbReference>
<dbReference type="Gene3D" id="3.40.50.300">
    <property type="entry name" value="P-loop containing nucleotide triphosphate hydrolases"/>
    <property type="match status" value="1"/>
</dbReference>
<dbReference type="SUPFAM" id="SSF90123">
    <property type="entry name" value="ABC transporter transmembrane region"/>
    <property type="match status" value="1"/>
</dbReference>
<dbReference type="InterPro" id="IPR003593">
    <property type="entry name" value="AAA+_ATPase"/>
</dbReference>
<dbReference type="InterPro" id="IPR003439">
    <property type="entry name" value="ABC_transporter-like_ATP-bd"/>
</dbReference>
<dbReference type="PROSITE" id="PS50893">
    <property type="entry name" value="ABC_TRANSPORTER_2"/>
    <property type="match status" value="1"/>
</dbReference>
<feature type="transmembrane region" description="Helical" evidence="9">
    <location>
        <begin position="54"/>
        <end position="74"/>
    </location>
</feature>
<reference evidence="12" key="2">
    <citation type="journal article" date="2021" name="PeerJ">
        <title>Extensive microbial diversity within the chicken gut microbiome revealed by metagenomics and culture.</title>
        <authorList>
            <person name="Gilroy R."/>
            <person name="Ravi A."/>
            <person name="Getino M."/>
            <person name="Pursley I."/>
            <person name="Horton D.L."/>
            <person name="Alikhan N.F."/>
            <person name="Baker D."/>
            <person name="Gharbi K."/>
            <person name="Hall N."/>
            <person name="Watson M."/>
            <person name="Adriaenssens E.M."/>
            <person name="Foster-Nyarko E."/>
            <person name="Jarju S."/>
            <person name="Secka A."/>
            <person name="Antonio M."/>
            <person name="Oren A."/>
            <person name="Chaudhuri R.R."/>
            <person name="La Ragione R."/>
            <person name="Hildebrand F."/>
            <person name="Pallen M.J."/>
        </authorList>
    </citation>
    <scope>NUCLEOTIDE SEQUENCE</scope>
    <source>
        <strain evidence="12">13766</strain>
    </source>
</reference>
<evidence type="ECO:0000256" key="9">
    <source>
        <dbReference type="SAM" id="Phobius"/>
    </source>
</evidence>
<dbReference type="Proteomes" id="UP000824140">
    <property type="component" value="Unassembled WGS sequence"/>
</dbReference>
<dbReference type="PROSITE" id="PS50929">
    <property type="entry name" value="ABC_TM1F"/>
    <property type="match status" value="1"/>
</dbReference>
<keyword evidence="4 9" id="KW-0812">Transmembrane</keyword>
<keyword evidence="5" id="KW-0547">Nucleotide-binding</keyword>
<evidence type="ECO:0000256" key="4">
    <source>
        <dbReference type="ARBA" id="ARBA00022692"/>
    </source>
</evidence>
<keyword evidence="7 9" id="KW-1133">Transmembrane helix</keyword>
<evidence type="ECO:0000256" key="3">
    <source>
        <dbReference type="ARBA" id="ARBA00022475"/>
    </source>
</evidence>
<keyword evidence="6 12" id="KW-0067">ATP-binding</keyword>
<organism evidence="12 13">
    <name type="scientific">Candidatus Alectryocaccomicrobium excrementavium</name>
    <dbReference type="NCBI Taxonomy" id="2840668"/>
    <lineage>
        <taxon>Bacteria</taxon>
        <taxon>Bacillati</taxon>
        <taxon>Bacillota</taxon>
        <taxon>Clostridia</taxon>
        <taxon>Candidatus Alectryocaccomicrobium</taxon>
    </lineage>
</organism>
<keyword evidence="3" id="KW-1003">Cell membrane</keyword>
<keyword evidence="2" id="KW-0813">Transport</keyword>
<dbReference type="InterPro" id="IPR017871">
    <property type="entry name" value="ABC_transporter-like_CS"/>
</dbReference>
<feature type="transmembrane region" description="Helical" evidence="9">
    <location>
        <begin position="275"/>
        <end position="294"/>
    </location>
</feature>
<evidence type="ECO:0000313" key="12">
    <source>
        <dbReference type="EMBL" id="HIS93717.1"/>
    </source>
</evidence>
<dbReference type="InterPro" id="IPR011527">
    <property type="entry name" value="ABC1_TM_dom"/>
</dbReference>
<feature type="transmembrane region" description="Helical" evidence="9">
    <location>
        <begin position="232"/>
        <end position="255"/>
    </location>
</feature>
<proteinExistence type="predicted"/>
<accession>A0A9D1K7G6</accession>
<feature type="transmembrane region" description="Helical" evidence="9">
    <location>
        <begin position="119"/>
        <end position="140"/>
    </location>
</feature>
<feature type="domain" description="ABC transporter" evidence="10">
    <location>
        <begin position="329"/>
        <end position="563"/>
    </location>
</feature>
<feature type="domain" description="ABC transmembrane type-1" evidence="11">
    <location>
        <begin position="16"/>
        <end position="296"/>
    </location>
</feature>
<name>A0A9D1K7G6_9FIRM</name>